<sequence length="31" mass="3826">MNNYIDSLYWLNELVVNEVKESYDKFNQILM</sequence>
<protein>
    <submittedName>
        <fullName evidence="1">Uncharacterized protein</fullName>
    </submittedName>
</protein>
<gene>
    <name evidence="1" type="ORF">B0I27_101486</name>
</gene>
<proteinExistence type="predicted"/>
<dbReference type="AlphaFoldDB" id="A0A2T0UC95"/>
<comment type="caution">
    <text evidence="1">The sequence shown here is derived from an EMBL/GenBank/DDBJ whole genome shotgun (WGS) entry which is preliminary data.</text>
</comment>
<evidence type="ECO:0000313" key="1">
    <source>
        <dbReference type="EMBL" id="PRY55514.1"/>
    </source>
</evidence>
<reference evidence="1 2" key="1">
    <citation type="submission" date="2018-03" db="EMBL/GenBank/DDBJ databases">
        <title>Genomic Encyclopedia of Type Strains, Phase III (KMG-III): the genomes of soil and plant-associated and newly described type strains.</title>
        <authorList>
            <person name="Whitman W."/>
        </authorList>
    </citation>
    <scope>NUCLEOTIDE SEQUENCE [LARGE SCALE GENOMIC DNA]</scope>
    <source>
        <strain evidence="1 2">CGMCC 1.9313</strain>
    </source>
</reference>
<organism evidence="1 2">
    <name type="scientific">Arcticibacter pallidicorallinus</name>
    <dbReference type="NCBI Taxonomy" id="1259464"/>
    <lineage>
        <taxon>Bacteria</taxon>
        <taxon>Pseudomonadati</taxon>
        <taxon>Bacteroidota</taxon>
        <taxon>Sphingobacteriia</taxon>
        <taxon>Sphingobacteriales</taxon>
        <taxon>Sphingobacteriaceae</taxon>
        <taxon>Arcticibacter</taxon>
    </lineage>
</organism>
<dbReference type="Proteomes" id="UP000238034">
    <property type="component" value="Unassembled WGS sequence"/>
</dbReference>
<name>A0A2T0UC95_9SPHI</name>
<dbReference type="EMBL" id="PVTH01000001">
    <property type="protein sequence ID" value="PRY55514.1"/>
    <property type="molecule type" value="Genomic_DNA"/>
</dbReference>
<keyword evidence="2" id="KW-1185">Reference proteome</keyword>
<accession>A0A2T0UC95</accession>
<evidence type="ECO:0000313" key="2">
    <source>
        <dbReference type="Proteomes" id="UP000238034"/>
    </source>
</evidence>